<feature type="chain" id="PRO_5045328045" evidence="1">
    <location>
        <begin position="24"/>
        <end position="314"/>
    </location>
</feature>
<dbReference type="InterPro" id="IPR036179">
    <property type="entry name" value="Ig-like_dom_sf"/>
</dbReference>
<accession>A0ABT4L9Q6</accession>
<name>A0ABT4L9Q6_9SPHI</name>
<protein>
    <submittedName>
        <fullName evidence="3">Gliding motility-associated C-terminal domain-containing protein</fullName>
    </submittedName>
</protein>
<dbReference type="InterPro" id="IPR013783">
    <property type="entry name" value="Ig-like_fold"/>
</dbReference>
<dbReference type="NCBIfam" id="TIGR01451">
    <property type="entry name" value="B_ant_repeat"/>
    <property type="match status" value="1"/>
</dbReference>
<dbReference type="Pfam" id="PF13585">
    <property type="entry name" value="CHU_C"/>
    <property type="match status" value="1"/>
</dbReference>
<keyword evidence="4" id="KW-1185">Reference proteome</keyword>
<dbReference type="SUPFAM" id="SSF48726">
    <property type="entry name" value="Immunoglobulin"/>
    <property type="match status" value="1"/>
</dbReference>
<comment type="caution">
    <text evidence="3">The sequence shown here is derived from an EMBL/GenBank/DDBJ whole genome shotgun (WGS) entry which is preliminary data.</text>
</comment>
<evidence type="ECO:0000259" key="2">
    <source>
        <dbReference type="Pfam" id="PF01345"/>
    </source>
</evidence>
<reference evidence="3" key="1">
    <citation type="submission" date="2022-12" db="EMBL/GenBank/DDBJ databases">
        <title>Genome sequence of HCMS5-2.</title>
        <authorList>
            <person name="Woo H."/>
        </authorList>
    </citation>
    <scope>NUCLEOTIDE SEQUENCE</scope>
    <source>
        <strain evidence="3">HCMS5-2</strain>
    </source>
</reference>
<dbReference type="InterPro" id="IPR026341">
    <property type="entry name" value="T9SS_type_B"/>
</dbReference>
<dbReference type="Gene3D" id="2.60.40.10">
    <property type="entry name" value="Immunoglobulins"/>
    <property type="match status" value="1"/>
</dbReference>
<dbReference type="Gene3D" id="2.60.40.1170">
    <property type="entry name" value="Mu homology domain, subdomain B"/>
    <property type="match status" value="1"/>
</dbReference>
<evidence type="ECO:0000256" key="1">
    <source>
        <dbReference type="SAM" id="SignalP"/>
    </source>
</evidence>
<sequence length="314" mass="34639">MRQRLCSFLLLVFLLFFVKTGFSQNTHDELQTVSIRKGSSAVLHANSSGASSYLWFKDNVLIKGQNKDVLITATAGMYKVVAINNFGCTSDASANIKLLILPEIAADISITKRSETRTVLSNQVFDYYLNVRNNGVDDASQINVKDALPDNLIFEGLGEPTDGTAVYNGATKTINWNIAFLANQKFAELVIKVRSKLPGTVTNTATVTANEYDPNLSNNTSTDNKEISGLRIPNVFTPNGDGKNDSFYIENLNSFEANEVTVINRWGSTVFQSNGYLNDWTAPGLSDGTYFYVVKVRNGTSAWLEYKGYVTVIR</sequence>
<feature type="domain" description="DUF11" evidence="2">
    <location>
        <begin position="107"/>
        <end position="222"/>
    </location>
</feature>
<dbReference type="InterPro" id="IPR047589">
    <property type="entry name" value="DUF11_rpt"/>
</dbReference>
<keyword evidence="1" id="KW-0732">Signal</keyword>
<evidence type="ECO:0000313" key="4">
    <source>
        <dbReference type="Proteomes" id="UP001144347"/>
    </source>
</evidence>
<organism evidence="3 4">
    <name type="scientific">Pedobacter punctiformis</name>
    <dbReference type="NCBI Taxonomy" id="3004097"/>
    <lineage>
        <taxon>Bacteria</taxon>
        <taxon>Pseudomonadati</taxon>
        <taxon>Bacteroidota</taxon>
        <taxon>Sphingobacteriia</taxon>
        <taxon>Sphingobacteriales</taxon>
        <taxon>Sphingobacteriaceae</taxon>
        <taxon>Pedobacter</taxon>
    </lineage>
</organism>
<proteinExistence type="predicted"/>
<gene>
    <name evidence="3" type="ORF">O0955_11625</name>
</gene>
<feature type="signal peptide" evidence="1">
    <location>
        <begin position="1"/>
        <end position="23"/>
    </location>
</feature>
<dbReference type="NCBIfam" id="TIGR04131">
    <property type="entry name" value="Bac_Flav_CTERM"/>
    <property type="match status" value="1"/>
</dbReference>
<dbReference type="InterPro" id="IPR001434">
    <property type="entry name" value="OmcB-like_DUF11"/>
</dbReference>
<dbReference type="RefSeq" id="WP_269427705.1">
    <property type="nucleotide sequence ID" value="NZ_JAPWGM010000003.1"/>
</dbReference>
<dbReference type="EMBL" id="JAPWGM010000003">
    <property type="protein sequence ID" value="MCZ4244650.1"/>
    <property type="molecule type" value="Genomic_DNA"/>
</dbReference>
<evidence type="ECO:0000313" key="3">
    <source>
        <dbReference type="EMBL" id="MCZ4244650.1"/>
    </source>
</evidence>
<dbReference type="Proteomes" id="UP001144347">
    <property type="component" value="Unassembled WGS sequence"/>
</dbReference>
<dbReference type="Pfam" id="PF01345">
    <property type="entry name" value="DUF11"/>
    <property type="match status" value="1"/>
</dbReference>